<organism evidence="4 5">
    <name type="scientific">Taenia crassiceps</name>
    <dbReference type="NCBI Taxonomy" id="6207"/>
    <lineage>
        <taxon>Eukaryota</taxon>
        <taxon>Metazoa</taxon>
        <taxon>Spiralia</taxon>
        <taxon>Lophotrochozoa</taxon>
        <taxon>Platyhelminthes</taxon>
        <taxon>Cestoda</taxon>
        <taxon>Eucestoda</taxon>
        <taxon>Cyclophyllidea</taxon>
        <taxon>Taeniidae</taxon>
        <taxon>Taenia</taxon>
    </lineage>
</organism>
<evidence type="ECO:0000313" key="5">
    <source>
        <dbReference type="Proteomes" id="UP001651158"/>
    </source>
</evidence>
<dbReference type="Gene3D" id="1.10.1520.10">
    <property type="entry name" value="Ribonuclease III domain"/>
    <property type="match status" value="2"/>
</dbReference>
<dbReference type="PANTHER" id="PTHR14950:SF37">
    <property type="entry name" value="ENDORIBONUCLEASE DICER"/>
    <property type="match status" value="1"/>
</dbReference>
<gene>
    <name evidence="4" type="ORF">TcWFU_005082</name>
</gene>
<evidence type="ECO:0000256" key="1">
    <source>
        <dbReference type="ARBA" id="ARBA00022801"/>
    </source>
</evidence>
<dbReference type="InterPro" id="IPR000999">
    <property type="entry name" value="RNase_III_dom"/>
</dbReference>
<evidence type="ECO:0000259" key="3">
    <source>
        <dbReference type="PROSITE" id="PS50142"/>
    </source>
</evidence>
<dbReference type="Proteomes" id="UP001651158">
    <property type="component" value="Unassembled WGS sequence"/>
</dbReference>
<feature type="compositionally biased region" description="Low complexity" evidence="2">
    <location>
        <begin position="9"/>
        <end position="27"/>
    </location>
</feature>
<keyword evidence="5" id="KW-1185">Reference proteome</keyword>
<feature type="domain" description="RNase III" evidence="3">
    <location>
        <begin position="622"/>
        <end position="752"/>
    </location>
</feature>
<feature type="compositionally biased region" description="Low complexity" evidence="2">
    <location>
        <begin position="525"/>
        <end position="538"/>
    </location>
</feature>
<feature type="domain" description="RNase III" evidence="3">
    <location>
        <begin position="833"/>
        <end position="985"/>
    </location>
</feature>
<proteinExistence type="predicted"/>
<protein>
    <submittedName>
        <fullName evidence="4">Dicer-like protein 1</fullName>
    </submittedName>
</protein>
<evidence type="ECO:0000256" key="2">
    <source>
        <dbReference type="SAM" id="MobiDB-lite"/>
    </source>
</evidence>
<feature type="compositionally biased region" description="Pro residues" evidence="2">
    <location>
        <begin position="539"/>
        <end position="549"/>
    </location>
</feature>
<keyword evidence="1" id="KW-0378">Hydrolase</keyword>
<dbReference type="SUPFAM" id="SSF69065">
    <property type="entry name" value="RNase III domain-like"/>
    <property type="match status" value="2"/>
</dbReference>
<dbReference type="PROSITE" id="PS00517">
    <property type="entry name" value="RNASE_3_1"/>
    <property type="match status" value="1"/>
</dbReference>
<accession>A0ABR4QB89</accession>
<reference evidence="4 5" key="1">
    <citation type="journal article" date="2022" name="Front. Cell. Infect. Microbiol.">
        <title>The Genomes of Two Strains of Taenia crassiceps the Animal Model for the Study of Human Cysticercosis.</title>
        <authorList>
            <person name="Bobes R.J."/>
            <person name="Estrada K."/>
            <person name="Rios-Valencia D.G."/>
            <person name="Calderon-Gallegos A."/>
            <person name="de la Torre P."/>
            <person name="Carrero J.C."/>
            <person name="Sanchez-Flores A."/>
            <person name="Laclette J.P."/>
        </authorList>
    </citation>
    <scope>NUCLEOTIDE SEQUENCE [LARGE SCALE GENOMIC DNA]</scope>
    <source>
        <strain evidence="4">WFUcys</strain>
    </source>
</reference>
<evidence type="ECO:0000313" key="4">
    <source>
        <dbReference type="EMBL" id="KAL5106826.1"/>
    </source>
</evidence>
<feature type="region of interest" description="Disordered" evidence="2">
    <location>
        <begin position="525"/>
        <end position="554"/>
    </location>
</feature>
<feature type="region of interest" description="Disordered" evidence="2">
    <location>
        <begin position="1"/>
        <end position="36"/>
    </location>
</feature>
<dbReference type="PROSITE" id="PS50142">
    <property type="entry name" value="RNASE_3_2"/>
    <property type="match status" value="2"/>
</dbReference>
<dbReference type="Pfam" id="PF00636">
    <property type="entry name" value="Ribonuclease_3"/>
    <property type="match status" value="2"/>
</dbReference>
<name>A0ABR4QB89_9CEST</name>
<dbReference type="InterPro" id="IPR036389">
    <property type="entry name" value="RNase_III_sf"/>
</dbReference>
<dbReference type="CDD" id="cd00593">
    <property type="entry name" value="RIBOc"/>
    <property type="match status" value="2"/>
</dbReference>
<sequence length="1091" mass="121082">MTPMEEDSTSISVESSDSSDRVSSSGSNIVQNGDGGSGEYLDVSCEPLPPGVVYCGGAPAAKQSFTLNRNVEPVNDGGMRPSILDYSSTDDVLPAKRMKSSNRQLNIARFYPIHKISSLSAPYQQPIEANRPVHLYVWQMPSPANVAYLIKVGANYFQHTDQTIGLLFSRPISKSDFVCRVPLYMQSGMMRVRLRRRATVVLTEEQLGLALRTHKILAQLSIDINKPVNFDLNFSNNQFSFYSTPFSSFPTPVVPPCVSTSIPPVNTNFAIDPFTELKVDPQNAQICGILLIVRLSNMVFDEEASRALVRWAEERDFYVNQREQKTPSPPSPLPPRNQPLLESGICARYGVQLSTIPTTQWSGLLVRPIDLPPEDPGSYAVVGPNSSGLCASSPVPDYMAEQLPAELHQRGATSYLDYAKFKHGTRLRLVEETRGLDPSTPLVALTRISRHRNAANVTSGVGVSGKEVIKENRIPQLCIVHPLNTWLWLILCLTPTVLHQVYRCLSIGELANRLHEMLYSDHPVQSAHSPSSSVAAAAAPPPPPPPPLDLPTGNFLMPDRHSVHPVCIPSIRKHLTQDRNGSWQFKGPVVVCSLDSETSLDRIVEENCTSEASAEVPPAVGLYEAFTSVNAFEAVNLERLELLGDSFLKFAASLLLYATSPASMDEGQLTYARIAHVSNSNLHRISVEFGLFCYFCFSSFKPEAKYLPPYYAMADPERACQRHDMRMFVKLYDKSIADAMESLLGLCLLSLEAPRVARLLHLFKLSEEPDSLSALFCGEDDALMAMRQAEAEPMLQASMQSLYKALGSSEAATAVKSTPIDIYEVLEKRRLELQPLEDIIGYRFRRIKILLQAITHPSSHLAFIWGCYQRLEFLGDAILDFVVTQRIYRDHPNMDPGELTDLRIALVSNINLAVVAVRLGIHKFLEYTDPNLWCFINNFSDAVTKGVSNIWKLEHDFNERKEMLSYKVLGDMLEAIIGAIFVDSGGATSIVTGVIYHLLEREFEAYGKSLPMDPVRMMHELYPDLEIAVAECLQVNSAAGKSVRAKAEVTGQRRQCVRVTAKYKGCRLSGEGFNLRTAKMKVAQQLGIGFT</sequence>
<comment type="caution">
    <text evidence="4">The sequence shown here is derived from an EMBL/GenBank/DDBJ whole genome shotgun (WGS) entry which is preliminary data.</text>
</comment>
<dbReference type="SMART" id="SM00535">
    <property type="entry name" value="RIBOc"/>
    <property type="match status" value="2"/>
</dbReference>
<dbReference type="PANTHER" id="PTHR14950">
    <property type="entry name" value="DICER-RELATED"/>
    <property type="match status" value="1"/>
</dbReference>
<dbReference type="EMBL" id="JAKROA010000005">
    <property type="protein sequence ID" value="KAL5106826.1"/>
    <property type="molecule type" value="Genomic_DNA"/>
</dbReference>